<dbReference type="RefSeq" id="WP_239989217.1">
    <property type="nucleotide sequence ID" value="NZ_CP022203.1"/>
</dbReference>
<dbReference type="InterPro" id="IPR010172">
    <property type="entry name" value="CRISPR-assoc_prot_TM1791"/>
</dbReference>
<proteinExistence type="predicted"/>
<dbReference type="GO" id="GO:0051607">
    <property type="term" value="P:defense response to virus"/>
    <property type="evidence" value="ECO:0007669"/>
    <property type="project" value="UniProtKB-KW"/>
</dbReference>
<dbReference type="NCBIfam" id="TIGR01898">
    <property type="entry name" value="cas_TM1791_cmr6"/>
    <property type="match status" value="1"/>
</dbReference>
<organism evidence="3 4">
    <name type="scientific">Corallococcus macrosporus DSM 14697</name>
    <dbReference type="NCBI Taxonomy" id="1189310"/>
    <lineage>
        <taxon>Bacteria</taxon>
        <taxon>Pseudomonadati</taxon>
        <taxon>Myxococcota</taxon>
        <taxon>Myxococcia</taxon>
        <taxon>Myxococcales</taxon>
        <taxon>Cystobacterineae</taxon>
        <taxon>Myxococcaceae</taxon>
        <taxon>Corallococcus</taxon>
    </lineage>
</organism>
<evidence type="ECO:0000256" key="1">
    <source>
        <dbReference type="ARBA" id="ARBA00023118"/>
    </source>
</evidence>
<name>A0A286NVZ1_9BACT</name>
<accession>A0A286NVZ1</accession>
<dbReference type="PANTHER" id="PTHR39965">
    <property type="entry name" value="CRISPR SYSTEM CMR SUBUNIT CMR6"/>
    <property type="match status" value="1"/>
</dbReference>
<dbReference type="Proteomes" id="UP000217343">
    <property type="component" value="Chromosome"/>
</dbReference>
<evidence type="ECO:0000259" key="2">
    <source>
        <dbReference type="Pfam" id="PF03787"/>
    </source>
</evidence>
<keyword evidence="4" id="KW-1185">Reference proteome</keyword>
<dbReference type="AlphaFoldDB" id="A0A286NVZ1"/>
<dbReference type="Pfam" id="PF03787">
    <property type="entry name" value="RAMPs"/>
    <property type="match status" value="1"/>
</dbReference>
<dbReference type="InterPro" id="IPR005537">
    <property type="entry name" value="RAMP_III_fam"/>
</dbReference>
<dbReference type="EMBL" id="CP022203">
    <property type="protein sequence ID" value="ATB51336.1"/>
    <property type="molecule type" value="Genomic_DNA"/>
</dbReference>
<sequence>MGEAARRPEETMRAALRHLVGTKPGETAHAGLVYERYAPVKAHEPGSKWEDWLSGLEAHAEPEGYSSAYRRWEDSLRQSHAVTFQARAESRLLVGHGHASPTGVGLTLHHTWGVPVVPGSSLKGVLAGYLRAVLGDGAAQARRRLFGVPGDAGARAQAGEVIFHDAQWVPGASGFLSRDVLTVHQKAWYGGEAEWPSDHDAPNPVSFLTVRPGGRFLVALSLAPAREQAPDAEALLAWAARRLDEALRHWGVGGKTAAGYGRLVRVDEFDSRRPRRPVRGSPELDAFRAWAAARRDDEEMPKRQILEDFEREWLPRLSRLAPDAREVCAAALRHLVPKHRKFGPWRDALIARMMEA</sequence>
<evidence type="ECO:0000313" key="4">
    <source>
        <dbReference type="Proteomes" id="UP000217343"/>
    </source>
</evidence>
<protein>
    <submittedName>
        <fullName evidence="3">Type III-B CRISPR module RAMP protein Cmr6</fullName>
    </submittedName>
</protein>
<dbReference type="KEGG" id="mmas:MYMAC_006994"/>
<reference evidence="3 4" key="1">
    <citation type="submission" date="2017-06" db="EMBL/GenBank/DDBJ databases">
        <title>Sequencing and comparative analysis of myxobacterial genomes.</title>
        <authorList>
            <person name="Rupp O."/>
            <person name="Goesmann A."/>
            <person name="Sogaard-Andersen L."/>
        </authorList>
    </citation>
    <scope>NUCLEOTIDE SEQUENCE [LARGE SCALE GENOMIC DNA]</scope>
    <source>
        <strain evidence="3 4">DSM 14697</strain>
    </source>
</reference>
<gene>
    <name evidence="3" type="ORF">MYMAC_006994</name>
</gene>
<keyword evidence="1" id="KW-0051">Antiviral defense</keyword>
<dbReference type="PANTHER" id="PTHR39965:SF1">
    <property type="entry name" value="CRISPR SYSTEM CMR SUBUNIT CMR6"/>
    <property type="match status" value="1"/>
</dbReference>
<feature type="domain" description="CRISPR type III-associated protein" evidence="2">
    <location>
        <begin position="87"/>
        <end position="263"/>
    </location>
</feature>
<evidence type="ECO:0000313" key="3">
    <source>
        <dbReference type="EMBL" id="ATB51336.1"/>
    </source>
</evidence>